<dbReference type="Gene3D" id="3.60.21.10">
    <property type="match status" value="1"/>
</dbReference>
<evidence type="ECO:0000256" key="1">
    <source>
        <dbReference type="ARBA" id="ARBA00022723"/>
    </source>
</evidence>
<protein>
    <submittedName>
        <fullName evidence="5">Metallophosphoesterase</fullName>
    </submittedName>
</protein>
<gene>
    <name evidence="5" type="ORF">H8E23_10140</name>
</gene>
<accession>A0A8J6TMU1</accession>
<dbReference type="SUPFAM" id="SSF56300">
    <property type="entry name" value="Metallo-dependent phosphatases"/>
    <property type="match status" value="1"/>
</dbReference>
<keyword evidence="2" id="KW-0378">Hydrolase</keyword>
<dbReference type="EMBL" id="JACNJH010000147">
    <property type="protein sequence ID" value="MBC8361746.1"/>
    <property type="molecule type" value="Genomic_DNA"/>
</dbReference>
<dbReference type="GO" id="GO:0008758">
    <property type="term" value="F:UDP-2,3-diacylglucosamine hydrolase activity"/>
    <property type="evidence" value="ECO:0007669"/>
    <property type="project" value="TreeGrafter"/>
</dbReference>
<dbReference type="Proteomes" id="UP000603434">
    <property type="component" value="Unassembled WGS sequence"/>
</dbReference>
<dbReference type="GO" id="GO:0046872">
    <property type="term" value="F:metal ion binding"/>
    <property type="evidence" value="ECO:0007669"/>
    <property type="project" value="UniProtKB-KW"/>
</dbReference>
<dbReference type="PANTHER" id="PTHR31302">
    <property type="entry name" value="TRANSMEMBRANE PROTEIN WITH METALLOPHOSPHOESTERASE DOMAIN-RELATED"/>
    <property type="match status" value="1"/>
</dbReference>
<dbReference type="InterPro" id="IPR029052">
    <property type="entry name" value="Metallo-depent_PP-like"/>
</dbReference>
<dbReference type="GO" id="GO:0009245">
    <property type="term" value="P:lipid A biosynthetic process"/>
    <property type="evidence" value="ECO:0007669"/>
    <property type="project" value="TreeGrafter"/>
</dbReference>
<keyword evidence="3" id="KW-1133">Transmembrane helix</keyword>
<feature type="transmembrane region" description="Helical" evidence="3">
    <location>
        <begin position="67"/>
        <end position="89"/>
    </location>
</feature>
<evidence type="ECO:0000256" key="3">
    <source>
        <dbReference type="SAM" id="Phobius"/>
    </source>
</evidence>
<evidence type="ECO:0000256" key="2">
    <source>
        <dbReference type="ARBA" id="ARBA00022801"/>
    </source>
</evidence>
<comment type="caution">
    <text evidence="5">The sequence shown here is derived from an EMBL/GenBank/DDBJ whole genome shotgun (WGS) entry which is preliminary data.</text>
</comment>
<dbReference type="PANTHER" id="PTHR31302:SF31">
    <property type="entry name" value="PHOSPHODIESTERASE YAEI"/>
    <property type="match status" value="1"/>
</dbReference>
<dbReference type="AlphaFoldDB" id="A0A8J6TMU1"/>
<feature type="transmembrane region" description="Helical" evidence="3">
    <location>
        <begin position="118"/>
        <end position="137"/>
    </location>
</feature>
<sequence>MRLIIFLSFFFSIYGGLHIYAFLKIRQALTLGTGTAAILAAVMACMIIAPVLIRISERHGFEFLARALAYIGYTWMGLIFFFVCIAFVLDIYRLLVHIGGRIVPVDLCGLAVEARPSVVISILLAVILTAYGAFEALDIRMEHLTIRTDKIPKEIGRLKIAQISDVHLGLMVGERRLEKILNLATAADPDILVSTGDLVDGQMDNLSGLLKRFQQVSPKYGKFAVTGNHEFYAGLARSLEFTEKAGFTVLRGKGLSVAGLLTIAGVDDVMENRHGIEKKVTEKELLSRFPRERFTLLLKHRPEVAKDAPGLFDLQLSGHTHKGQIFPFNFITKLYYPNIAGLLELEKNSRLYVSRGSGTWGPPVRFLSPPEVTLIELVHEVGRQ</sequence>
<evidence type="ECO:0000313" key="5">
    <source>
        <dbReference type="EMBL" id="MBC8361746.1"/>
    </source>
</evidence>
<keyword evidence="3" id="KW-0472">Membrane</keyword>
<evidence type="ECO:0000259" key="4">
    <source>
        <dbReference type="Pfam" id="PF00149"/>
    </source>
</evidence>
<proteinExistence type="predicted"/>
<dbReference type="CDD" id="cd07385">
    <property type="entry name" value="MPP_YkuE_C"/>
    <property type="match status" value="1"/>
</dbReference>
<name>A0A8J6TMU1_9BACT</name>
<dbReference type="Pfam" id="PF00149">
    <property type="entry name" value="Metallophos"/>
    <property type="match status" value="1"/>
</dbReference>
<dbReference type="InterPro" id="IPR051158">
    <property type="entry name" value="Metallophosphoesterase_sf"/>
</dbReference>
<feature type="domain" description="Calcineurin-like phosphoesterase" evidence="4">
    <location>
        <begin position="158"/>
        <end position="322"/>
    </location>
</feature>
<keyword evidence="3" id="KW-0812">Transmembrane</keyword>
<evidence type="ECO:0000313" key="6">
    <source>
        <dbReference type="Proteomes" id="UP000603434"/>
    </source>
</evidence>
<organism evidence="5 6">
    <name type="scientific">Candidatus Desulfatibia profunda</name>
    <dbReference type="NCBI Taxonomy" id="2841695"/>
    <lineage>
        <taxon>Bacteria</taxon>
        <taxon>Pseudomonadati</taxon>
        <taxon>Thermodesulfobacteriota</taxon>
        <taxon>Desulfobacteria</taxon>
        <taxon>Desulfobacterales</taxon>
        <taxon>Desulfobacterales incertae sedis</taxon>
        <taxon>Candidatus Desulfatibia</taxon>
    </lineage>
</organism>
<keyword evidence="1" id="KW-0479">Metal-binding</keyword>
<dbReference type="InterPro" id="IPR004843">
    <property type="entry name" value="Calcineurin-like_PHP"/>
</dbReference>
<reference evidence="5 6" key="1">
    <citation type="submission" date="2020-08" db="EMBL/GenBank/DDBJ databases">
        <title>Bridging the membrane lipid divide: bacteria of the FCB group superphylum have the potential to synthesize archaeal ether lipids.</title>
        <authorList>
            <person name="Villanueva L."/>
            <person name="Von Meijenfeldt F.A.B."/>
            <person name="Westbye A.B."/>
            <person name="Yadav S."/>
            <person name="Hopmans E.C."/>
            <person name="Dutilh B.E."/>
            <person name="Sinninghe Damste J.S."/>
        </authorList>
    </citation>
    <scope>NUCLEOTIDE SEQUENCE [LARGE SCALE GENOMIC DNA]</scope>
    <source>
        <strain evidence="5">NIOZ-UU30</strain>
    </source>
</reference>
<dbReference type="GO" id="GO:0016020">
    <property type="term" value="C:membrane"/>
    <property type="evidence" value="ECO:0007669"/>
    <property type="project" value="GOC"/>
</dbReference>
<feature type="transmembrane region" description="Helical" evidence="3">
    <location>
        <begin position="31"/>
        <end position="55"/>
    </location>
</feature>